<accession>A0A2R8AQ96</accession>
<dbReference type="SUPFAM" id="SSF52540">
    <property type="entry name" value="P-loop containing nucleoside triphosphate hydrolases"/>
    <property type="match status" value="1"/>
</dbReference>
<keyword evidence="2" id="KW-1185">Reference proteome</keyword>
<dbReference type="EMBL" id="OMOJ01000001">
    <property type="protein sequence ID" value="SPF78231.1"/>
    <property type="molecule type" value="Genomic_DNA"/>
</dbReference>
<dbReference type="AlphaFoldDB" id="A0A2R8AQ96"/>
<evidence type="ECO:0008006" key="3">
    <source>
        <dbReference type="Google" id="ProtNLM"/>
    </source>
</evidence>
<sequence length="178" mass="19081">MALALGRVHEFCGRARRTLAVLAAGRVQGPVFWIAPSWGADPLNPDGMREFAPPQNVTFLAPNRPEDLLWCMEECLRSGAVGLVVADLPGPPALTPVRRLHLAAESGCQAGPQLPLGLLLTPGHGGAQGVESRWQLEPAHRPGTRAWGLSRLRARTDPAKVWRMQPGKTGLELVSPSA</sequence>
<dbReference type="Gene3D" id="3.40.50.300">
    <property type="entry name" value="P-loop containing nucleotide triphosphate hydrolases"/>
    <property type="match status" value="1"/>
</dbReference>
<name>A0A2R8AQ96_9RHOB</name>
<proteinExistence type="predicted"/>
<gene>
    <name evidence="1" type="ORF">PRI8871_00824</name>
</gene>
<reference evidence="2" key="1">
    <citation type="submission" date="2018-03" db="EMBL/GenBank/DDBJ databases">
        <authorList>
            <person name="Rodrigo-Torres L."/>
            <person name="Arahal R. D."/>
            <person name="Lucena T."/>
        </authorList>
    </citation>
    <scope>NUCLEOTIDE SEQUENCE [LARGE SCALE GENOMIC DNA]</scope>
    <source>
        <strain evidence="2">CECT 8871</strain>
    </source>
</reference>
<evidence type="ECO:0000313" key="1">
    <source>
        <dbReference type="EMBL" id="SPF78231.1"/>
    </source>
</evidence>
<protein>
    <recommendedName>
        <fullName evidence="3">Protein ImuA</fullName>
    </recommendedName>
</protein>
<dbReference type="Proteomes" id="UP000244904">
    <property type="component" value="Unassembled WGS sequence"/>
</dbReference>
<organism evidence="1 2">
    <name type="scientific">Pseudoprimorskyibacter insulae</name>
    <dbReference type="NCBI Taxonomy" id="1695997"/>
    <lineage>
        <taxon>Bacteria</taxon>
        <taxon>Pseudomonadati</taxon>
        <taxon>Pseudomonadota</taxon>
        <taxon>Alphaproteobacteria</taxon>
        <taxon>Rhodobacterales</taxon>
        <taxon>Paracoccaceae</taxon>
        <taxon>Pseudoprimorskyibacter</taxon>
    </lineage>
</organism>
<dbReference type="InterPro" id="IPR027417">
    <property type="entry name" value="P-loop_NTPase"/>
</dbReference>
<evidence type="ECO:0000313" key="2">
    <source>
        <dbReference type="Proteomes" id="UP000244904"/>
    </source>
</evidence>